<keyword evidence="3" id="KW-1185">Reference proteome</keyword>
<keyword evidence="1" id="KW-0472">Membrane</keyword>
<evidence type="ECO:0008006" key="4">
    <source>
        <dbReference type="Google" id="ProtNLM"/>
    </source>
</evidence>
<comment type="caution">
    <text evidence="2">The sequence shown here is derived from an EMBL/GenBank/DDBJ whole genome shotgun (WGS) entry which is preliminary data.</text>
</comment>
<evidence type="ECO:0000256" key="1">
    <source>
        <dbReference type="SAM" id="Phobius"/>
    </source>
</evidence>
<evidence type="ECO:0000313" key="3">
    <source>
        <dbReference type="Proteomes" id="UP000228621"/>
    </source>
</evidence>
<dbReference type="Pfam" id="PF16357">
    <property type="entry name" value="PepSY_TM_like_2"/>
    <property type="match status" value="1"/>
</dbReference>
<feature type="transmembrane region" description="Helical" evidence="1">
    <location>
        <begin position="157"/>
        <end position="182"/>
    </location>
</feature>
<dbReference type="AlphaFoldDB" id="A0A2A5JNU6"/>
<dbReference type="PANTHER" id="PTHR40115:SF1">
    <property type="entry name" value="INNER MEMBRANE PROTEIN WITH PEPSY TM HELIX"/>
    <property type="match status" value="1"/>
</dbReference>
<accession>A0A2A5JNU6</accession>
<dbReference type="Proteomes" id="UP000228621">
    <property type="component" value="Unassembled WGS sequence"/>
</dbReference>
<gene>
    <name evidence="2" type="ORF">CEX98_13765</name>
</gene>
<proteinExistence type="predicted"/>
<evidence type="ECO:0000313" key="2">
    <source>
        <dbReference type="EMBL" id="PCK31122.1"/>
    </source>
</evidence>
<reference evidence="3" key="1">
    <citation type="journal article" date="2019" name="Genome Announc.">
        <title>Draft Genome Sequence of Pseudoalteromonas piscicida Strain 36Y ROTHPW, an Hypersaline Seawater Isolate from the South Coast of Sonora, Mexico.</title>
        <authorList>
            <person name="Sanchez-Diaz R."/>
            <person name="Molina-Garza Z.J."/>
            <person name="Cruz-Suarez L.E."/>
            <person name="Selvin J."/>
            <person name="Kiran G.S."/>
            <person name="Ibarra-Gamez J.C."/>
            <person name="Gomez-Gil B."/>
            <person name="Galaviz-Silva L."/>
        </authorList>
    </citation>
    <scope>NUCLEOTIDE SEQUENCE [LARGE SCALE GENOMIC DNA]</scope>
    <source>
        <strain evidence="3">36Y_RITHPW</strain>
    </source>
</reference>
<keyword evidence="1" id="KW-1133">Transmembrane helix</keyword>
<keyword evidence="1" id="KW-0812">Transmembrane</keyword>
<protein>
    <recommendedName>
        <fullName evidence="4">DUF2271 domain-containing protein</fullName>
    </recommendedName>
</protein>
<organism evidence="2 3">
    <name type="scientific">Pseudoalteromonas piscicida</name>
    <dbReference type="NCBI Taxonomy" id="43662"/>
    <lineage>
        <taxon>Bacteria</taxon>
        <taxon>Pseudomonadati</taxon>
        <taxon>Pseudomonadota</taxon>
        <taxon>Gammaproteobacteria</taxon>
        <taxon>Alteromonadales</taxon>
        <taxon>Pseudoalteromonadaceae</taxon>
        <taxon>Pseudoalteromonas</taxon>
    </lineage>
</organism>
<dbReference type="PANTHER" id="PTHR40115">
    <property type="entry name" value="INNER MEMBRANE PROTEIN WITH PEPSY TM HELIX"/>
    <property type="match status" value="1"/>
</dbReference>
<dbReference type="InterPro" id="IPR014469">
    <property type="entry name" value="DUF2271"/>
</dbReference>
<dbReference type="InterPro" id="IPR032307">
    <property type="entry name" value="PepSY_TM-like_2"/>
</dbReference>
<name>A0A2A5JNU6_PSEO7</name>
<dbReference type="Pfam" id="PF10029">
    <property type="entry name" value="DUF2271"/>
    <property type="match status" value="1"/>
</dbReference>
<dbReference type="EMBL" id="NKHF01000062">
    <property type="protein sequence ID" value="PCK31122.1"/>
    <property type="molecule type" value="Genomic_DNA"/>
</dbReference>
<dbReference type="OrthoDB" id="27171at2"/>
<sequence length="363" mass="40874">MTRSRVSSKSSNRRLKKLFDWRTWHWMSSAVCLVGMLLFAVTGITLNHASQIEATPTTYSKEAVLPAALLTQLNAAAERTELPHSFQSWYQSHTGNSLPPLQQVQWSEYELYVALPRAGGDGWFSIALDSGEFYQEITDRGWISYLNDLHKGRNTGFAWRMFIDVFSVACVVFSLTGLWLLYKHSRGRKSTWPLVAAGFVLPVLVLMVPAHAKADELEITIPRLKVAEYHPPYVAVWLADAKQQRVADIAVWYDVNMADKEGEKWLKDLRLWWRRSGRSLSMPIDGVTGATRRPGTAKIDLTPWQDEFKALPAGEYTLFVEAARELGGREVLKLPVTLPIKAPVTVIAEGKSELATTILTMEP</sequence>
<dbReference type="RefSeq" id="WP_099642639.1">
    <property type="nucleotide sequence ID" value="NZ_NKHF01000062.1"/>
</dbReference>
<feature type="transmembrane region" description="Helical" evidence="1">
    <location>
        <begin position="194"/>
        <end position="212"/>
    </location>
</feature>